<evidence type="ECO:0000256" key="4">
    <source>
        <dbReference type="ARBA" id="ARBA00022777"/>
    </source>
</evidence>
<dbReference type="GO" id="GO:0005737">
    <property type="term" value="C:cytoplasm"/>
    <property type="evidence" value="ECO:0007669"/>
    <property type="project" value="UniProtKB-SubCell"/>
</dbReference>
<comment type="similarity">
    <text evidence="5">Belongs to the adenylate kinase family.</text>
</comment>
<dbReference type="EC" id="2.7.4.3" evidence="6"/>
<dbReference type="InterPro" id="IPR000850">
    <property type="entry name" value="Adenylat/UMP-CMP_kin"/>
</dbReference>
<evidence type="ECO:0000256" key="6">
    <source>
        <dbReference type="RuleBase" id="RU003331"/>
    </source>
</evidence>
<dbReference type="GO" id="GO:0004017">
    <property type="term" value="F:AMP kinase activity"/>
    <property type="evidence" value="ECO:0007669"/>
    <property type="project" value="UniProtKB-EC"/>
</dbReference>
<comment type="subunit">
    <text evidence="6">Monomer.</text>
</comment>
<dbReference type="InterPro" id="IPR027417">
    <property type="entry name" value="P-loop_NTPase"/>
</dbReference>
<protein>
    <recommendedName>
        <fullName evidence="6">Adenylate kinase</fullName>
        <ecNumber evidence="6">2.7.4.3</ecNumber>
    </recommendedName>
</protein>
<dbReference type="SUPFAM" id="SSF52540">
    <property type="entry name" value="P-loop containing nucleoside triphosphate hydrolases"/>
    <property type="match status" value="1"/>
</dbReference>
<proteinExistence type="inferred from homology"/>
<dbReference type="PRINTS" id="PR00094">
    <property type="entry name" value="ADENYLTKNASE"/>
</dbReference>
<organism evidence="7 8">
    <name type="scientific">Candidatus Giovannonibacteria bacterium RIFCSPLOWO2_01_FULL_46_13</name>
    <dbReference type="NCBI Taxonomy" id="1798352"/>
    <lineage>
        <taxon>Bacteria</taxon>
        <taxon>Candidatus Giovannoniibacteriota</taxon>
    </lineage>
</organism>
<keyword evidence="6" id="KW-0067">ATP-binding</keyword>
<evidence type="ECO:0000313" key="7">
    <source>
        <dbReference type="EMBL" id="OGF82594.1"/>
    </source>
</evidence>
<keyword evidence="1 5" id="KW-0808">Transferase</keyword>
<evidence type="ECO:0000313" key="8">
    <source>
        <dbReference type="Proteomes" id="UP000178684"/>
    </source>
</evidence>
<dbReference type="Proteomes" id="UP000178684">
    <property type="component" value="Unassembled WGS sequence"/>
</dbReference>
<keyword evidence="4 5" id="KW-0418">Kinase</keyword>
<evidence type="ECO:0000256" key="3">
    <source>
        <dbReference type="ARBA" id="ARBA00022741"/>
    </source>
</evidence>
<comment type="caution">
    <text evidence="7">The sequence shown here is derived from an EMBL/GenBank/DDBJ whole genome shotgun (WGS) entry which is preliminary data.</text>
</comment>
<evidence type="ECO:0000256" key="2">
    <source>
        <dbReference type="ARBA" id="ARBA00022727"/>
    </source>
</evidence>
<comment type="subcellular location">
    <subcellularLocation>
        <location evidence="6">Cytoplasm</location>
    </subcellularLocation>
</comment>
<evidence type="ECO:0000256" key="1">
    <source>
        <dbReference type="ARBA" id="ARBA00022679"/>
    </source>
</evidence>
<dbReference type="GO" id="GO:0005524">
    <property type="term" value="F:ATP binding"/>
    <property type="evidence" value="ECO:0007669"/>
    <property type="project" value="UniProtKB-KW"/>
</dbReference>
<dbReference type="CDD" id="cd01428">
    <property type="entry name" value="ADK"/>
    <property type="match status" value="1"/>
</dbReference>
<gene>
    <name evidence="7" type="ORF">A3B18_01380</name>
</gene>
<name>A0A1F5X3X7_9BACT</name>
<comment type="catalytic activity">
    <reaction evidence="6">
        <text>AMP + ATP = 2 ADP</text>
        <dbReference type="Rhea" id="RHEA:12973"/>
        <dbReference type="ChEBI" id="CHEBI:30616"/>
        <dbReference type="ChEBI" id="CHEBI:456215"/>
        <dbReference type="ChEBI" id="CHEBI:456216"/>
        <dbReference type="EC" id="2.7.4.3"/>
    </reaction>
</comment>
<dbReference type="Gene3D" id="3.40.50.300">
    <property type="entry name" value="P-loop containing nucleotide triphosphate hydrolases"/>
    <property type="match status" value="1"/>
</dbReference>
<dbReference type="EMBL" id="MFIE01000017">
    <property type="protein sequence ID" value="OGF82594.1"/>
    <property type="molecule type" value="Genomic_DNA"/>
</dbReference>
<evidence type="ECO:0000256" key="5">
    <source>
        <dbReference type="RuleBase" id="RU003330"/>
    </source>
</evidence>
<reference evidence="7 8" key="1">
    <citation type="journal article" date="2016" name="Nat. Commun.">
        <title>Thousands of microbial genomes shed light on interconnected biogeochemical processes in an aquifer system.</title>
        <authorList>
            <person name="Anantharaman K."/>
            <person name="Brown C.T."/>
            <person name="Hug L.A."/>
            <person name="Sharon I."/>
            <person name="Castelle C.J."/>
            <person name="Probst A.J."/>
            <person name="Thomas B.C."/>
            <person name="Singh A."/>
            <person name="Wilkins M.J."/>
            <person name="Karaoz U."/>
            <person name="Brodie E.L."/>
            <person name="Williams K.H."/>
            <person name="Hubbard S.S."/>
            <person name="Banfield J.F."/>
        </authorList>
    </citation>
    <scope>NUCLEOTIDE SEQUENCE [LARGE SCALE GENOMIC DNA]</scope>
</reference>
<keyword evidence="2" id="KW-0545">Nucleotide biosynthesis</keyword>
<keyword evidence="3 6" id="KW-0547">Nucleotide-binding</keyword>
<sequence>MIPKATTLMFLGRSGSGKDTQIEMLMKRPDFAGAIETNTGNMLREMAKKESILGKKVKEILETGGLMPGWLSFTAWESYLIDKAKGDEILFTAGSPRRMEEAELEDKALEFLGRPKPVGVYISVSREEAKKRLLLRKRGDDTEESIENRLSWFDENVLPIAEHYRKEGRLIEVDGEGSQEEVFGRLQKGIEDYFSNK</sequence>
<dbReference type="AlphaFoldDB" id="A0A1F5X3X7"/>
<dbReference type="PANTHER" id="PTHR23359">
    <property type="entry name" value="NUCLEOTIDE KINASE"/>
    <property type="match status" value="1"/>
</dbReference>
<dbReference type="Pfam" id="PF00406">
    <property type="entry name" value="ADK"/>
    <property type="match status" value="1"/>
</dbReference>
<accession>A0A1F5X3X7</accession>